<evidence type="ECO:0000313" key="3">
    <source>
        <dbReference type="EMBL" id="PWB96482.1"/>
    </source>
</evidence>
<keyword evidence="1" id="KW-0812">Transmembrane</keyword>
<evidence type="ECO:0000259" key="2">
    <source>
        <dbReference type="Pfam" id="PF02517"/>
    </source>
</evidence>
<dbReference type="GO" id="GO:0004175">
    <property type="term" value="F:endopeptidase activity"/>
    <property type="evidence" value="ECO:0007669"/>
    <property type="project" value="UniProtKB-ARBA"/>
</dbReference>
<dbReference type="PANTHER" id="PTHR36435:SF1">
    <property type="entry name" value="CAAX AMINO TERMINAL PROTEASE FAMILY PROTEIN"/>
    <property type="match status" value="1"/>
</dbReference>
<feature type="transmembrane region" description="Helical" evidence="1">
    <location>
        <begin position="12"/>
        <end position="36"/>
    </location>
</feature>
<protein>
    <recommendedName>
        <fullName evidence="2">CAAX prenyl protease 2/Lysostaphin resistance protein A-like domain-containing protein</fullName>
    </recommendedName>
</protein>
<accession>A0A2U1SY04</accession>
<gene>
    <name evidence="3" type="ORF">DF220_00445</name>
</gene>
<feature type="domain" description="CAAX prenyl protease 2/Lysostaphin resistance protein A-like" evidence="2">
    <location>
        <begin position="108"/>
        <end position="205"/>
    </location>
</feature>
<feature type="transmembrane region" description="Helical" evidence="1">
    <location>
        <begin position="169"/>
        <end position="187"/>
    </location>
</feature>
<dbReference type="RefSeq" id="WP_108996676.1">
    <property type="nucleotide sequence ID" value="NZ_QEEX01000001.1"/>
</dbReference>
<feature type="transmembrane region" description="Helical" evidence="1">
    <location>
        <begin position="80"/>
        <end position="100"/>
    </location>
</feature>
<dbReference type="InterPro" id="IPR052710">
    <property type="entry name" value="CAAX_protease"/>
</dbReference>
<dbReference type="Pfam" id="PF02517">
    <property type="entry name" value="Rce1-like"/>
    <property type="match status" value="1"/>
</dbReference>
<reference evidence="4" key="1">
    <citation type="submission" date="2018-04" db="EMBL/GenBank/DDBJ databases">
        <authorList>
            <person name="Liu S."/>
            <person name="Wang Z."/>
            <person name="Li J."/>
        </authorList>
    </citation>
    <scope>NUCLEOTIDE SEQUENCE [LARGE SCALE GENOMIC DNA]</scope>
    <source>
        <strain evidence="4">S1194</strain>
    </source>
</reference>
<dbReference type="InterPro" id="IPR003675">
    <property type="entry name" value="Rce1/LyrA-like_dom"/>
</dbReference>
<keyword evidence="1" id="KW-0472">Membrane</keyword>
<dbReference type="Proteomes" id="UP000244978">
    <property type="component" value="Unassembled WGS sequence"/>
</dbReference>
<dbReference type="GO" id="GO:0080120">
    <property type="term" value="P:CAAX-box protein maturation"/>
    <property type="evidence" value="ECO:0007669"/>
    <property type="project" value="UniProtKB-ARBA"/>
</dbReference>
<name>A0A2U1SY04_9MICO</name>
<sequence>MHPRSVAIRRPYAFVALMTLALILLLGVAGTVLFVLDAPGLSPVPLVFAPVAIAITLWAWATKRWHLLGFRAPRLRASTALTAGITLAAVLALTVAYTGGMAPHSVAEWLGIVGLVLLVAFVEETLFRSIFIAALAPKGILRAVIVSSVAFALAHSVNALSGQDLETTVRQIIFAVAFGLAAGCIYVRTASIWPTIAFHALFNFVQLASVHQTPAWVDWVITTILIAGAAALWIGGARQDRMPAAGEPTRDAVDPVAVAANS</sequence>
<feature type="transmembrane region" description="Helical" evidence="1">
    <location>
        <begin position="42"/>
        <end position="60"/>
    </location>
</feature>
<keyword evidence="4" id="KW-1185">Reference proteome</keyword>
<proteinExistence type="predicted"/>
<evidence type="ECO:0000313" key="4">
    <source>
        <dbReference type="Proteomes" id="UP000244978"/>
    </source>
</evidence>
<dbReference type="AlphaFoldDB" id="A0A2U1SY04"/>
<feature type="transmembrane region" description="Helical" evidence="1">
    <location>
        <begin position="216"/>
        <end position="234"/>
    </location>
</feature>
<comment type="caution">
    <text evidence="3">The sequence shown here is derived from an EMBL/GenBank/DDBJ whole genome shotgun (WGS) entry which is preliminary data.</text>
</comment>
<evidence type="ECO:0000256" key="1">
    <source>
        <dbReference type="SAM" id="Phobius"/>
    </source>
</evidence>
<organism evidence="3 4">
    <name type="scientific">Homoserinimonas hongtaonis</name>
    <dbReference type="NCBI Taxonomy" id="2079791"/>
    <lineage>
        <taxon>Bacteria</taxon>
        <taxon>Bacillati</taxon>
        <taxon>Actinomycetota</taxon>
        <taxon>Actinomycetes</taxon>
        <taxon>Micrococcales</taxon>
        <taxon>Microbacteriaceae</taxon>
        <taxon>Homoserinimonas</taxon>
    </lineage>
</organism>
<keyword evidence="1" id="KW-1133">Transmembrane helix</keyword>
<dbReference type="PANTHER" id="PTHR36435">
    <property type="entry name" value="SLR1288 PROTEIN"/>
    <property type="match status" value="1"/>
</dbReference>
<feature type="transmembrane region" description="Helical" evidence="1">
    <location>
        <begin position="106"/>
        <end position="127"/>
    </location>
</feature>
<dbReference type="EMBL" id="QEEX01000001">
    <property type="protein sequence ID" value="PWB96482.1"/>
    <property type="molecule type" value="Genomic_DNA"/>
</dbReference>